<feature type="domain" description="Glycosyl transferase family 1" evidence="1">
    <location>
        <begin position="431"/>
        <end position="593"/>
    </location>
</feature>
<gene>
    <name evidence="5" type="ORF">RZN69_14540</name>
</gene>
<dbReference type="InterPro" id="IPR001296">
    <property type="entry name" value="Glyco_trans_1"/>
</dbReference>
<dbReference type="Pfam" id="PF03407">
    <property type="entry name" value="Nucleotid_trans"/>
    <property type="match status" value="1"/>
</dbReference>
<dbReference type="SUPFAM" id="SSF53448">
    <property type="entry name" value="Nucleotide-diphospho-sugar transferases"/>
    <property type="match status" value="1"/>
</dbReference>
<dbReference type="InterPro" id="IPR029044">
    <property type="entry name" value="Nucleotide-diphossugar_trans"/>
</dbReference>
<feature type="domain" description="Glycosyltransferase 2-like" evidence="2">
    <location>
        <begin position="630"/>
        <end position="780"/>
    </location>
</feature>
<dbReference type="AlphaFoldDB" id="A0AAQ3QUE3"/>
<dbReference type="PANTHER" id="PTHR43685">
    <property type="entry name" value="GLYCOSYLTRANSFERASE"/>
    <property type="match status" value="1"/>
</dbReference>
<dbReference type="Pfam" id="PF00535">
    <property type="entry name" value="Glycos_transf_2"/>
    <property type="match status" value="1"/>
</dbReference>
<evidence type="ECO:0000313" key="6">
    <source>
        <dbReference type="Proteomes" id="UP001304300"/>
    </source>
</evidence>
<dbReference type="InterPro" id="IPR028098">
    <property type="entry name" value="Glyco_trans_4-like_N"/>
</dbReference>
<dbReference type="Proteomes" id="UP001304300">
    <property type="component" value="Chromosome"/>
</dbReference>
<dbReference type="GO" id="GO:0016757">
    <property type="term" value="F:glycosyltransferase activity"/>
    <property type="evidence" value="ECO:0007669"/>
    <property type="project" value="UniProtKB-KW"/>
</dbReference>
<dbReference type="PANTHER" id="PTHR43685:SF2">
    <property type="entry name" value="GLYCOSYLTRANSFERASE 2-LIKE DOMAIN-CONTAINING PROTEIN"/>
    <property type="match status" value="1"/>
</dbReference>
<keyword evidence="5" id="KW-0328">Glycosyltransferase</keyword>
<evidence type="ECO:0000259" key="1">
    <source>
        <dbReference type="Pfam" id="PF00534"/>
    </source>
</evidence>
<dbReference type="EC" id="2.4.-.-" evidence="5"/>
<organism evidence="5 6">
    <name type="scientific">Rubellicoccus peritrichatus</name>
    <dbReference type="NCBI Taxonomy" id="3080537"/>
    <lineage>
        <taxon>Bacteria</taxon>
        <taxon>Pseudomonadati</taxon>
        <taxon>Verrucomicrobiota</taxon>
        <taxon>Opitutia</taxon>
        <taxon>Puniceicoccales</taxon>
        <taxon>Cerasicoccaceae</taxon>
        <taxon>Rubellicoccus</taxon>
    </lineage>
</organism>
<dbReference type="Gene3D" id="3.90.550.10">
    <property type="entry name" value="Spore Coat Polysaccharide Biosynthesis Protein SpsA, Chain A"/>
    <property type="match status" value="1"/>
</dbReference>
<proteinExistence type="predicted"/>
<feature type="domain" description="Glycosyltransferase subfamily 4-like N-terminal" evidence="4">
    <location>
        <begin position="229"/>
        <end position="402"/>
    </location>
</feature>
<dbReference type="Pfam" id="PF00534">
    <property type="entry name" value="Glycos_transf_1"/>
    <property type="match status" value="1"/>
</dbReference>
<dbReference type="Pfam" id="PF13439">
    <property type="entry name" value="Glyco_transf_4"/>
    <property type="match status" value="1"/>
</dbReference>
<name>A0AAQ3QUE3_9BACT</name>
<dbReference type="SUPFAM" id="SSF53756">
    <property type="entry name" value="UDP-Glycosyltransferase/glycogen phosphorylase"/>
    <property type="match status" value="1"/>
</dbReference>
<protein>
    <submittedName>
        <fullName evidence="5">Glycosyltransferase</fullName>
        <ecNumber evidence="5">2.4.-.-</ecNumber>
    </submittedName>
</protein>
<dbReference type="InterPro" id="IPR005069">
    <property type="entry name" value="Nucl-diP-sugar_transferase"/>
</dbReference>
<evidence type="ECO:0000313" key="5">
    <source>
        <dbReference type="EMBL" id="WOO39840.1"/>
    </source>
</evidence>
<reference evidence="5 6" key="1">
    <citation type="submission" date="2023-10" db="EMBL/GenBank/DDBJ databases">
        <title>Rubellicoccus peritrichatus gen. nov., sp. nov., isolated from an algae of coral reef tank.</title>
        <authorList>
            <person name="Luo J."/>
        </authorList>
    </citation>
    <scope>NUCLEOTIDE SEQUENCE [LARGE SCALE GENOMIC DNA]</scope>
    <source>
        <strain evidence="5 6">CR14</strain>
    </source>
</reference>
<evidence type="ECO:0000259" key="2">
    <source>
        <dbReference type="Pfam" id="PF00535"/>
    </source>
</evidence>
<dbReference type="Gene3D" id="3.40.50.2000">
    <property type="entry name" value="Glycogen Phosphorylase B"/>
    <property type="match status" value="2"/>
</dbReference>
<dbReference type="CDD" id="cd03801">
    <property type="entry name" value="GT4_PimA-like"/>
    <property type="match status" value="1"/>
</dbReference>
<keyword evidence="5" id="KW-0808">Transferase</keyword>
<accession>A0AAQ3QUE3</accession>
<dbReference type="EMBL" id="CP136920">
    <property type="protein sequence ID" value="WOO39840.1"/>
    <property type="molecule type" value="Genomic_DNA"/>
</dbReference>
<dbReference type="CDD" id="cd00761">
    <property type="entry name" value="Glyco_tranf_GTA_type"/>
    <property type="match status" value="1"/>
</dbReference>
<dbReference type="InterPro" id="IPR050834">
    <property type="entry name" value="Glycosyltransf_2"/>
</dbReference>
<dbReference type="RefSeq" id="WP_317831867.1">
    <property type="nucleotide sequence ID" value="NZ_CP136920.1"/>
</dbReference>
<dbReference type="InterPro" id="IPR001173">
    <property type="entry name" value="Glyco_trans_2-like"/>
</dbReference>
<dbReference type="KEGG" id="puo:RZN69_14540"/>
<keyword evidence="6" id="KW-1185">Reference proteome</keyword>
<feature type="domain" description="Nucleotide-diphospho-sugar transferase" evidence="3">
    <location>
        <begin position="34"/>
        <end position="192"/>
    </location>
</feature>
<sequence>MIHLYCCYTEAHKVMFQDYFVPSLTNNVLVHAYRIDLAGPGDFLSQEFIECIRRKIDLIVASIDRHRGDIIVWSDVDIILFDDFEPDVREIFAEKSDLDIVLQREGKHTSDVNSGFFAARCNDRTRRLFERVKEEMIADPSKNEQPLVNDLIFGDVDVTWEYLPFKYAARSQIWPPIEDISLYHANCTGGADGINQKKIQFSELKEFHPYEKVKVCIVTPELVGPRKNSGIGTHAFYLSRFLAALPDHEVTVLLTAHVTVERNEDEPDWKDHFKEEHGIELVLIEEQEPLYEEVGWFNQWFSLRSQAIFGWLRNKDFDICHFQDLNADGFMCMQARETGAAFQKSVFTVTVNGPNLWARQGMKHFADSPVDDALVNFCESYCLEKADMVVAPSQYALDWCRNTGWQLAEEQRVCPYIIETLEPAIPLDQPYKEANEIIFFGRLETRKGIHIFLKAIKLLHAQGKLSGIKRLHFLGGHVYELEYNSRNYIFDYLTKEAPGLPFTIDGQLDHHACIDFLREHKDALVVVPSLSETLGYTVIESLELNLNLIATKGGAIPEIFDGDDRLCEPNANALTELMAEGLTGKLPRAKMAYSRDKATQAWNDAHQHCVELLEVKKDEMLVVPGDPLISVCIPHHNYGVYLKEQLASLVSQTYNNFEVLILDDGSTDKDSLAIFDQLEKDYDGDKRIRFMRQENTGLSEARNRLAKEAKAEYIVFADADNVSEPEMLAVFSRAIQIAGADCVTCHMAKFRIDGESGERKSLDTYTPLGACVEAGPYCDPFGDANFIIRKDVFLKLGGFRHVPNTASEDWEFLAKLCLEGYKLEVIPLPLFNYREHGESNMRQTPYYDTRMRVIQPYMDRLPDAWQKRILYNTVGASELLMTQRRVGIPDKPSQELILDHRKYIQELEAFIKVSQHDLGESIKRCESIAAENRELKSKIKRIRRNPLNLLKP</sequence>
<evidence type="ECO:0000259" key="4">
    <source>
        <dbReference type="Pfam" id="PF13439"/>
    </source>
</evidence>
<evidence type="ECO:0000259" key="3">
    <source>
        <dbReference type="Pfam" id="PF03407"/>
    </source>
</evidence>